<dbReference type="AlphaFoldDB" id="A0A2J0Q774"/>
<sequence length="154" mass="17824">MTQENFNEQSKSEGENMSKLEEFMQDTEFTIEMIEESNKILEEILEKQHKIKQKCIAILAYVKNIDSLVKSDVFNDSSKIQEIIDYLIEREDKESTELSTAIVELIATGVLKVNMNISDAEEAVRSLSEKIPEEQDELNKLFETLELKTTEKKQ</sequence>
<name>A0A2J0Q774_9BACT</name>
<accession>A0A2J0Q774</accession>
<keyword evidence="1" id="KW-0175">Coiled coil</keyword>
<reference evidence="2 3" key="1">
    <citation type="submission" date="2017-09" db="EMBL/GenBank/DDBJ databases">
        <title>Depth-based differentiation of microbial function through sediment-hosted aquifers and enrichment of novel symbionts in the deep terrestrial subsurface.</title>
        <authorList>
            <person name="Probst A.J."/>
            <person name="Ladd B."/>
            <person name="Jarett J.K."/>
            <person name="Geller-Mcgrath D.E."/>
            <person name="Sieber C.M."/>
            <person name="Emerson J.B."/>
            <person name="Anantharaman K."/>
            <person name="Thomas B.C."/>
            <person name="Malmstrom R."/>
            <person name="Stieglmeier M."/>
            <person name="Klingl A."/>
            <person name="Woyke T."/>
            <person name="Ryan C.M."/>
            <person name="Banfield J.F."/>
        </authorList>
    </citation>
    <scope>NUCLEOTIDE SEQUENCE [LARGE SCALE GENOMIC DNA]</scope>
    <source>
        <strain evidence="2">CG10_big_fil_rev_8_21_14_0_10_36_16</strain>
    </source>
</reference>
<organism evidence="2 3">
    <name type="scientific">Candidatus Yanofskybacteria bacterium CG10_big_fil_rev_8_21_14_0_10_36_16</name>
    <dbReference type="NCBI Taxonomy" id="1975096"/>
    <lineage>
        <taxon>Bacteria</taxon>
        <taxon>Candidatus Yanofskyibacteriota</taxon>
    </lineage>
</organism>
<gene>
    <name evidence="2" type="ORF">COV29_01390</name>
</gene>
<evidence type="ECO:0000313" key="3">
    <source>
        <dbReference type="Proteomes" id="UP000228496"/>
    </source>
</evidence>
<dbReference type="EMBL" id="PCXQ01000004">
    <property type="protein sequence ID" value="PJE50916.1"/>
    <property type="molecule type" value="Genomic_DNA"/>
</dbReference>
<feature type="coiled-coil region" evidence="1">
    <location>
        <begin position="117"/>
        <end position="144"/>
    </location>
</feature>
<protein>
    <submittedName>
        <fullName evidence="2">Uncharacterized protein</fullName>
    </submittedName>
</protein>
<comment type="caution">
    <text evidence="2">The sequence shown here is derived from an EMBL/GenBank/DDBJ whole genome shotgun (WGS) entry which is preliminary data.</text>
</comment>
<proteinExistence type="predicted"/>
<dbReference type="Proteomes" id="UP000228496">
    <property type="component" value="Unassembled WGS sequence"/>
</dbReference>
<evidence type="ECO:0000313" key="2">
    <source>
        <dbReference type="EMBL" id="PJE50916.1"/>
    </source>
</evidence>
<evidence type="ECO:0000256" key="1">
    <source>
        <dbReference type="SAM" id="Coils"/>
    </source>
</evidence>